<feature type="transmembrane region" description="Helical" evidence="1">
    <location>
        <begin position="101"/>
        <end position="127"/>
    </location>
</feature>
<dbReference type="RefSeq" id="XP_028879184.1">
    <property type="nucleotide sequence ID" value="XM_029029607.1"/>
</dbReference>
<dbReference type="AlphaFoldDB" id="A0A1X0NKT0"/>
<comment type="caution">
    <text evidence="2">The sequence shown here is derived from an EMBL/GenBank/DDBJ whole genome shotgun (WGS) entry which is preliminary data.</text>
</comment>
<keyword evidence="3" id="KW-1185">Reference proteome</keyword>
<dbReference type="EMBL" id="NBCO01000038">
    <property type="protein sequence ID" value="ORC85118.1"/>
    <property type="molecule type" value="Genomic_DNA"/>
</dbReference>
<name>A0A1X0NKT0_9TRYP</name>
<evidence type="ECO:0000313" key="2">
    <source>
        <dbReference type="EMBL" id="ORC85118.1"/>
    </source>
</evidence>
<dbReference type="OrthoDB" id="275586at2759"/>
<reference evidence="2 3" key="1">
    <citation type="submission" date="2017-03" db="EMBL/GenBank/DDBJ databases">
        <title>An alternative strategy for trypanosome survival in the mammalian bloodstream revealed through genome and transcriptome analysis of the ubiquitous bovine parasite Trypanosoma (Megatrypanum) theileri.</title>
        <authorList>
            <person name="Kelly S."/>
            <person name="Ivens A."/>
            <person name="Mott A."/>
            <person name="O'Neill E."/>
            <person name="Emms D."/>
            <person name="Macleod O."/>
            <person name="Voorheis P."/>
            <person name="Matthews J."/>
            <person name="Matthews K."/>
            <person name="Carrington M."/>
        </authorList>
    </citation>
    <scope>NUCLEOTIDE SEQUENCE [LARGE SCALE GENOMIC DNA]</scope>
    <source>
        <strain evidence="2">Edinburgh</strain>
    </source>
</reference>
<keyword evidence="1" id="KW-1133">Transmembrane helix</keyword>
<dbReference type="VEuPathDB" id="TriTrypDB:TM35_000381930"/>
<proteinExistence type="predicted"/>
<evidence type="ECO:0000313" key="3">
    <source>
        <dbReference type="Proteomes" id="UP000192257"/>
    </source>
</evidence>
<keyword evidence="1" id="KW-0472">Membrane</keyword>
<dbReference type="GeneID" id="39989387"/>
<evidence type="ECO:0000256" key="1">
    <source>
        <dbReference type="SAM" id="Phobius"/>
    </source>
</evidence>
<organism evidence="2 3">
    <name type="scientific">Trypanosoma theileri</name>
    <dbReference type="NCBI Taxonomy" id="67003"/>
    <lineage>
        <taxon>Eukaryota</taxon>
        <taxon>Discoba</taxon>
        <taxon>Euglenozoa</taxon>
        <taxon>Kinetoplastea</taxon>
        <taxon>Metakinetoplastina</taxon>
        <taxon>Trypanosomatida</taxon>
        <taxon>Trypanosomatidae</taxon>
        <taxon>Trypanosoma</taxon>
    </lineage>
</organism>
<keyword evidence="1" id="KW-0812">Transmembrane</keyword>
<dbReference type="Proteomes" id="UP000192257">
    <property type="component" value="Unassembled WGS sequence"/>
</dbReference>
<sequence>MQRGVIRLAARSNGVFGLSRMLRAPNTPTAAAAAKTATPASAAAVGKDFKMQPMQTHPRSSHLYSASAKGAEVGARNEAAFMNYERFTPHDLKGIFAMPHLINLLTVTPLYCAVVCIGSAAWGIFYWDMYCRRAYETVLVARPEELD</sequence>
<gene>
    <name evidence="2" type="ORF">TM35_000381930</name>
</gene>
<protein>
    <submittedName>
        <fullName evidence="2">Succinate dehydrogenase subunit</fullName>
    </submittedName>
</protein>
<accession>A0A1X0NKT0</accession>